<evidence type="ECO:0000259" key="2">
    <source>
        <dbReference type="PROSITE" id="PS50883"/>
    </source>
</evidence>
<evidence type="ECO:0000256" key="1">
    <source>
        <dbReference type="SAM" id="MobiDB-lite"/>
    </source>
</evidence>
<dbReference type="OrthoDB" id="7251575at2"/>
<dbReference type="SMART" id="SM00267">
    <property type="entry name" value="GGDEF"/>
    <property type="match status" value="1"/>
</dbReference>
<dbReference type="NCBIfam" id="TIGR00254">
    <property type="entry name" value="GGDEF"/>
    <property type="match status" value="2"/>
</dbReference>
<dbReference type="SMART" id="SM00065">
    <property type="entry name" value="GAF"/>
    <property type="match status" value="1"/>
</dbReference>
<organism evidence="4 5">
    <name type="scientific">Hypericibacter terrae</name>
    <dbReference type="NCBI Taxonomy" id="2602015"/>
    <lineage>
        <taxon>Bacteria</taxon>
        <taxon>Pseudomonadati</taxon>
        <taxon>Pseudomonadota</taxon>
        <taxon>Alphaproteobacteria</taxon>
        <taxon>Rhodospirillales</taxon>
        <taxon>Dongiaceae</taxon>
        <taxon>Hypericibacter</taxon>
    </lineage>
</organism>
<dbReference type="Pfam" id="PF00990">
    <property type="entry name" value="GGDEF"/>
    <property type="match status" value="2"/>
</dbReference>
<dbReference type="InterPro" id="IPR003018">
    <property type="entry name" value="GAF"/>
</dbReference>
<dbReference type="InterPro" id="IPR035919">
    <property type="entry name" value="EAL_sf"/>
</dbReference>
<dbReference type="PANTHER" id="PTHR44757:SF2">
    <property type="entry name" value="BIOFILM ARCHITECTURE MAINTENANCE PROTEIN MBAA"/>
    <property type="match status" value="1"/>
</dbReference>
<gene>
    <name evidence="4" type="ORF">FRZ44_28760</name>
</gene>
<dbReference type="Pfam" id="PF00563">
    <property type="entry name" value="EAL"/>
    <property type="match status" value="1"/>
</dbReference>
<dbReference type="KEGG" id="htq:FRZ44_28760"/>
<dbReference type="SUPFAM" id="SSF55073">
    <property type="entry name" value="Nucleotide cyclase"/>
    <property type="match status" value="2"/>
</dbReference>
<dbReference type="InterPro" id="IPR052155">
    <property type="entry name" value="Biofilm_reg_signaling"/>
</dbReference>
<dbReference type="Gene3D" id="3.30.450.40">
    <property type="match status" value="1"/>
</dbReference>
<dbReference type="PROSITE" id="PS50883">
    <property type="entry name" value="EAL"/>
    <property type="match status" value="1"/>
</dbReference>
<dbReference type="SMART" id="SM00052">
    <property type="entry name" value="EAL"/>
    <property type="match status" value="1"/>
</dbReference>
<sequence length="686" mass="75684">MDGSTTDRPEETDEQCRRLDRERKAHVAAESIPRSLPELHEKLRQLELLEAVAVFANQTTSVRDALDFAIARICEFTGWPLGHACMPEAVEGTPGMVSTGGWCGGDTESLRDFCREADRMRYRPGLGLPGRILATGAPAWMTEAAADENFIFAKSARAAGLKSAFGFPVMVRAEVTAVLEFFSYAERQPDATLLWLMGRIGAQLGRVVERQRSDEKLIHEASHDPLTGLPNRALFLDRLTRAIARHKRHPGANFAVLFIDLDRFKLVNDSLGHLAGDSLIVEVATRFQASLRQTDMVARPSAGLAPPVRPGMTGLSRGGDGRSDARDTLARLGGDEFTVLLDDIEDLSDAVRIADRLLAALRMPFTLQGQEIYVEASIGIALSATGYATADEVLRDADLAMYRAKALGKSRYEVFDRTMHVQAVGQLALEADLRRALQNQDFILHYQPIVDLRTGDISGLEALVRWQKSTTELIYPGDFISVAEDTGLILDLGMWVLREACETTRAWQLQFPRERPLTISVNLSARQFAQPDLVPQIQHIIADTGIDPETVRLELTESATMANAERAISVLGQLRSLGVRISIDDFGTGYSSLSYLHRFPLDVLKIDRSFVLQMDNAKEGLQIVHTILNLARSLSMEVVAEGVETERHLRKLRALGCEAGQGYYFSRPVNVAGIQALLASPPEWGS</sequence>
<dbReference type="PANTHER" id="PTHR44757">
    <property type="entry name" value="DIGUANYLATE CYCLASE DGCP"/>
    <property type="match status" value="1"/>
</dbReference>
<dbReference type="CDD" id="cd01949">
    <property type="entry name" value="GGDEF"/>
    <property type="match status" value="1"/>
</dbReference>
<dbReference type="RefSeq" id="WP_151177820.1">
    <property type="nucleotide sequence ID" value="NZ_CP042906.1"/>
</dbReference>
<dbReference type="FunFam" id="3.20.20.450:FF:000001">
    <property type="entry name" value="Cyclic di-GMP phosphodiesterase yahA"/>
    <property type="match status" value="1"/>
</dbReference>
<proteinExistence type="predicted"/>
<dbReference type="AlphaFoldDB" id="A0A5J6MJE5"/>
<dbReference type="InterPro" id="IPR001633">
    <property type="entry name" value="EAL_dom"/>
</dbReference>
<dbReference type="Gene3D" id="3.30.70.270">
    <property type="match status" value="1"/>
</dbReference>
<dbReference type="CDD" id="cd01948">
    <property type="entry name" value="EAL"/>
    <property type="match status" value="1"/>
</dbReference>
<dbReference type="InterPro" id="IPR029787">
    <property type="entry name" value="Nucleotide_cyclase"/>
</dbReference>
<dbReference type="InterPro" id="IPR043128">
    <property type="entry name" value="Rev_trsase/Diguanyl_cyclase"/>
</dbReference>
<evidence type="ECO:0000259" key="3">
    <source>
        <dbReference type="PROSITE" id="PS50887"/>
    </source>
</evidence>
<dbReference type="InterPro" id="IPR000160">
    <property type="entry name" value="GGDEF_dom"/>
</dbReference>
<reference evidence="4 5" key="1">
    <citation type="submission" date="2019-08" db="EMBL/GenBank/DDBJ databases">
        <title>Hyperibacter terrae gen. nov., sp. nov. and Hyperibacter viscosus sp. nov., two new members in the family Rhodospirillaceae isolated from the rhizosphere of Hypericum perforatum.</title>
        <authorList>
            <person name="Noviana Z."/>
        </authorList>
    </citation>
    <scope>NUCLEOTIDE SEQUENCE [LARGE SCALE GENOMIC DNA]</scope>
    <source>
        <strain evidence="4 5">R5913</strain>
    </source>
</reference>
<dbReference type="Gene3D" id="3.20.20.450">
    <property type="entry name" value="EAL domain"/>
    <property type="match status" value="1"/>
</dbReference>
<protein>
    <recommendedName>
        <fullName evidence="6">Bifunctional diguanylate cyclase/phosphodiesterase</fullName>
    </recommendedName>
</protein>
<dbReference type="EMBL" id="CP042906">
    <property type="protein sequence ID" value="QEX17574.1"/>
    <property type="molecule type" value="Genomic_DNA"/>
</dbReference>
<keyword evidence="5" id="KW-1185">Reference proteome</keyword>
<feature type="region of interest" description="Disordered" evidence="1">
    <location>
        <begin position="301"/>
        <end position="322"/>
    </location>
</feature>
<evidence type="ECO:0000313" key="5">
    <source>
        <dbReference type="Proteomes" id="UP000326202"/>
    </source>
</evidence>
<dbReference type="Proteomes" id="UP000326202">
    <property type="component" value="Chromosome"/>
</dbReference>
<dbReference type="SUPFAM" id="SSF141868">
    <property type="entry name" value="EAL domain-like"/>
    <property type="match status" value="1"/>
</dbReference>
<feature type="domain" description="EAL" evidence="2">
    <location>
        <begin position="426"/>
        <end position="682"/>
    </location>
</feature>
<dbReference type="InterPro" id="IPR029016">
    <property type="entry name" value="GAF-like_dom_sf"/>
</dbReference>
<dbReference type="PROSITE" id="PS50887">
    <property type="entry name" value="GGDEF"/>
    <property type="match status" value="1"/>
</dbReference>
<dbReference type="SUPFAM" id="SSF55781">
    <property type="entry name" value="GAF domain-like"/>
    <property type="match status" value="1"/>
</dbReference>
<evidence type="ECO:0008006" key="6">
    <source>
        <dbReference type="Google" id="ProtNLM"/>
    </source>
</evidence>
<name>A0A5J6MJE5_9PROT</name>
<dbReference type="Pfam" id="PF13185">
    <property type="entry name" value="GAF_2"/>
    <property type="match status" value="1"/>
</dbReference>
<evidence type="ECO:0000313" key="4">
    <source>
        <dbReference type="EMBL" id="QEX17574.1"/>
    </source>
</evidence>
<accession>A0A5J6MJE5</accession>
<feature type="domain" description="GGDEF" evidence="3">
    <location>
        <begin position="252"/>
        <end position="417"/>
    </location>
</feature>